<sequence>SKVYNIQPFASADPFQVYCKMQNGGRTLFQVHRSPSFKFNKTWVEYRDGFGSLTSNHWLGLQKMHMIINNGTYQMIVNMKLKNDSFYQHYFNDFQIENESNLYRLNFSNAKPHSTSPLGDSLTDSKGMAFSAFDQDNDNSTSNCAMIRGSGWWFNDCGPCNPNGELLNPTDMLKETEYEVFWTNDLQNTVPARMEMWFVKK</sequence>
<dbReference type="Pfam" id="PF00147">
    <property type="entry name" value="Fibrinogen_C"/>
    <property type="match status" value="1"/>
</dbReference>
<feature type="non-terminal residue" evidence="2">
    <location>
        <position position="1"/>
    </location>
</feature>
<dbReference type="AlphaFoldDB" id="V4AZ07"/>
<dbReference type="KEGG" id="lgi:LOTGIDRAFT_111080"/>
<dbReference type="CTD" id="20230677"/>
<dbReference type="RefSeq" id="XP_009046428.1">
    <property type="nucleotide sequence ID" value="XM_009048180.1"/>
</dbReference>
<gene>
    <name evidence="2" type="ORF">LOTGIDRAFT_111080</name>
</gene>
<dbReference type="OrthoDB" id="6081480at2759"/>
<dbReference type="Proteomes" id="UP000030746">
    <property type="component" value="Unassembled WGS sequence"/>
</dbReference>
<evidence type="ECO:0000313" key="3">
    <source>
        <dbReference type="Proteomes" id="UP000030746"/>
    </source>
</evidence>
<evidence type="ECO:0000259" key="1">
    <source>
        <dbReference type="PROSITE" id="PS51406"/>
    </source>
</evidence>
<dbReference type="GeneID" id="20230677"/>
<dbReference type="PANTHER" id="PTHR19143">
    <property type="entry name" value="FIBRINOGEN/TENASCIN/ANGIOPOEITIN"/>
    <property type="match status" value="1"/>
</dbReference>
<feature type="domain" description="Fibrinogen C-terminal" evidence="1">
    <location>
        <begin position="1"/>
        <end position="164"/>
    </location>
</feature>
<reference evidence="2 3" key="1">
    <citation type="journal article" date="2013" name="Nature">
        <title>Insights into bilaterian evolution from three spiralian genomes.</title>
        <authorList>
            <person name="Simakov O."/>
            <person name="Marletaz F."/>
            <person name="Cho S.J."/>
            <person name="Edsinger-Gonzales E."/>
            <person name="Havlak P."/>
            <person name="Hellsten U."/>
            <person name="Kuo D.H."/>
            <person name="Larsson T."/>
            <person name="Lv J."/>
            <person name="Arendt D."/>
            <person name="Savage R."/>
            <person name="Osoegawa K."/>
            <person name="de Jong P."/>
            <person name="Grimwood J."/>
            <person name="Chapman J.A."/>
            <person name="Shapiro H."/>
            <person name="Aerts A."/>
            <person name="Otillar R.P."/>
            <person name="Terry A.Y."/>
            <person name="Boore J.L."/>
            <person name="Grigoriev I.V."/>
            <person name="Lindberg D.R."/>
            <person name="Seaver E.C."/>
            <person name="Weisblat D.A."/>
            <person name="Putnam N.H."/>
            <person name="Rokhsar D.S."/>
        </authorList>
    </citation>
    <scope>NUCLEOTIDE SEQUENCE [LARGE SCALE GENOMIC DNA]</scope>
</reference>
<dbReference type="PROSITE" id="PS51406">
    <property type="entry name" value="FIBRINOGEN_C_2"/>
    <property type="match status" value="1"/>
</dbReference>
<keyword evidence="3" id="KW-1185">Reference proteome</keyword>
<proteinExistence type="predicted"/>
<name>V4AZ07_LOTGI</name>
<protein>
    <recommendedName>
        <fullName evidence="1">Fibrinogen C-terminal domain-containing protein</fullName>
    </recommendedName>
</protein>
<dbReference type="InterPro" id="IPR036056">
    <property type="entry name" value="Fibrinogen-like_C"/>
</dbReference>
<organism evidence="2 3">
    <name type="scientific">Lottia gigantea</name>
    <name type="common">Giant owl limpet</name>
    <dbReference type="NCBI Taxonomy" id="225164"/>
    <lineage>
        <taxon>Eukaryota</taxon>
        <taxon>Metazoa</taxon>
        <taxon>Spiralia</taxon>
        <taxon>Lophotrochozoa</taxon>
        <taxon>Mollusca</taxon>
        <taxon>Gastropoda</taxon>
        <taxon>Patellogastropoda</taxon>
        <taxon>Lottioidea</taxon>
        <taxon>Lottiidae</taxon>
        <taxon>Lottia</taxon>
    </lineage>
</organism>
<dbReference type="SUPFAM" id="SSF56496">
    <property type="entry name" value="Fibrinogen C-terminal domain-like"/>
    <property type="match status" value="1"/>
</dbReference>
<dbReference type="HOGENOM" id="CLU_038628_6_2_1"/>
<dbReference type="InterPro" id="IPR014716">
    <property type="entry name" value="Fibrinogen_a/b/g_C_1"/>
</dbReference>
<dbReference type="InterPro" id="IPR002181">
    <property type="entry name" value="Fibrinogen_a/b/g_C_dom"/>
</dbReference>
<accession>V4AZ07</accession>
<dbReference type="OMA" id="ERRMASC"/>
<dbReference type="InterPro" id="IPR050373">
    <property type="entry name" value="Fibrinogen_C-term_domain"/>
</dbReference>
<dbReference type="Gene3D" id="3.90.215.10">
    <property type="entry name" value="Gamma Fibrinogen, chain A, domain 1"/>
    <property type="match status" value="1"/>
</dbReference>
<dbReference type="SMART" id="SM00186">
    <property type="entry name" value="FBG"/>
    <property type="match status" value="1"/>
</dbReference>
<dbReference type="GO" id="GO:0005615">
    <property type="term" value="C:extracellular space"/>
    <property type="evidence" value="ECO:0007669"/>
    <property type="project" value="TreeGrafter"/>
</dbReference>
<dbReference type="EMBL" id="KB200129">
    <property type="protein sequence ID" value="ESP02958.1"/>
    <property type="molecule type" value="Genomic_DNA"/>
</dbReference>
<evidence type="ECO:0000313" key="2">
    <source>
        <dbReference type="EMBL" id="ESP02958.1"/>
    </source>
</evidence>